<organism evidence="1 2">
    <name type="scientific">Heracleum sosnowskyi</name>
    <dbReference type="NCBI Taxonomy" id="360622"/>
    <lineage>
        <taxon>Eukaryota</taxon>
        <taxon>Viridiplantae</taxon>
        <taxon>Streptophyta</taxon>
        <taxon>Embryophyta</taxon>
        <taxon>Tracheophyta</taxon>
        <taxon>Spermatophyta</taxon>
        <taxon>Magnoliopsida</taxon>
        <taxon>eudicotyledons</taxon>
        <taxon>Gunneridae</taxon>
        <taxon>Pentapetalae</taxon>
        <taxon>asterids</taxon>
        <taxon>campanulids</taxon>
        <taxon>Apiales</taxon>
        <taxon>Apiaceae</taxon>
        <taxon>Apioideae</taxon>
        <taxon>apioid superclade</taxon>
        <taxon>Tordylieae</taxon>
        <taxon>Tordyliinae</taxon>
        <taxon>Heracleum</taxon>
    </lineage>
</organism>
<reference evidence="1" key="2">
    <citation type="submission" date="2023-05" db="EMBL/GenBank/DDBJ databases">
        <authorList>
            <person name="Schelkunov M.I."/>
        </authorList>
    </citation>
    <scope>NUCLEOTIDE SEQUENCE</scope>
    <source>
        <strain evidence="1">Hsosn_3</strain>
        <tissue evidence="1">Leaf</tissue>
    </source>
</reference>
<dbReference type="Proteomes" id="UP001237642">
    <property type="component" value="Unassembled WGS sequence"/>
</dbReference>
<comment type="caution">
    <text evidence="1">The sequence shown here is derived from an EMBL/GenBank/DDBJ whole genome shotgun (WGS) entry which is preliminary data.</text>
</comment>
<dbReference type="EMBL" id="JAUIZM010000008">
    <property type="protein sequence ID" value="KAK1368067.1"/>
    <property type="molecule type" value="Genomic_DNA"/>
</dbReference>
<dbReference type="AlphaFoldDB" id="A0AAD8HKV7"/>
<keyword evidence="2" id="KW-1185">Reference proteome</keyword>
<accession>A0AAD8HKV7</accession>
<sequence>MVVDGKDCFIKSCGTWLWMKRRLRRVAKAINMINSIGEREIPYTVSLEVLARVAVEMASDHPQLLETSQTSNAEKDISLEAKKPHVGSRIDLIVGECDKALIVFTDVIDSEDKRENKKTRLLKELIRVEVEEKAISGKGVTIHNLQQREERPSSSKVKISILTFKKN</sequence>
<protein>
    <submittedName>
        <fullName evidence="1">Uncharacterized protein</fullName>
    </submittedName>
</protein>
<evidence type="ECO:0000313" key="1">
    <source>
        <dbReference type="EMBL" id="KAK1368067.1"/>
    </source>
</evidence>
<reference evidence="1" key="1">
    <citation type="submission" date="2023-02" db="EMBL/GenBank/DDBJ databases">
        <title>Genome of toxic invasive species Heracleum sosnowskyi carries increased number of genes despite the absence of recent whole-genome duplications.</title>
        <authorList>
            <person name="Schelkunov M."/>
            <person name="Shtratnikova V."/>
            <person name="Makarenko M."/>
            <person name="Klepikova A."/>
            <person name="Omelchenko D."/>
            <person name="Novikova G."/>
            <person name="Obukhova E."/>
            <person name="Bogdanov V."/>
            <person name="Penin A."/>
            <person name="Logacheva M."/>
        </authorList>
    </citation>
    <scope>NUCLEOTIDE SEQUENCE</scope>
    <source>
        <strain evidence="1">Hsosn_3</strain>
        <tissue evidence="1">Leaf</tissue>
    </source>
</reference>
<evidence type="ECO:0000313" key="2">
    <source>
        <dbReference type="Proteomes" id="UP001237642"/>
    </source>
</evidence>
<name>A0AAD8HKV7_9APIA</name>
<proteinExistence type="predicted"/>
<gene>
    <name evidence="1" type="ORF">POM88_034159</name>
</gene>